<dbReference type="EMBL" id="VSRR010138511">
    <property type="protein sequence ID" value="MPD03903.1"/>
    <property type="molecule type" value="Genomic_DNA"/>
</dbReference>
<dbReference type="Proteomes" id="UP000324222">
    <property type="component" value="Unassembled WGS sequence"/>
</dbReference>
<accession>A0A5B7K5T2</accession>
<protein>
    <submittedName>
        <fullName evidence="1">Uncharacterized protein</fullName>
    </submittedName>
</protein>
<evidence type="ECO:0000313" key="1">
    <source>
        <dbReference type="EMBL" id="MPD03903.1"/>
    </source>
</evidence>
<sequence>MFMIDEVEETDNRGASDRLSPYSAMAYGLSGSRPAQPPPTSRSAVCCSVSHYIESPARTVQLLPLYQIITS</sequence>
<reference evidence="1 2" key="1">
    <citation type="submission" date="2019-05" db="EMBL/GenBank/DDBJ databases">
        <title>Another draft genome of Portunus trituberculatus and its Hox gene families provides insights of decapod evolution.</title>
        <authorList>
            <person name="Jeong J.-H."/>
            <person name="Song I."/>
            <person name="Kim S."/>
            <person name="Choi T."/>
            <person name="Kim D."/>
            <person name="Ryu S."/>
            <person name="Kim W."/>
        </authorList>
    </citation>
    <scope>NUCLEOTIDE SEQUENCE [LARGE SCALE GENOMIC DNA]</scope>
    <source>
        <tissue evidence="1">Muscle</tissue>
    </source>
</reference>
<gene>
    <name evidence="1" type="ORF">E2C01_099561</name>
</gene>
<evidence type="ECO:0000313" key="2">
    <source>
        <dbReference type="Proteomes" id="UP000324222"/>
    </source>
</evidence>
<name>A0A5B7K5T2_PORTR</name>
<dbReference type="AlphaFoldDB" id="A0A5B7K5T2"/>
<comment type="caution">
    <text evidence="1">The sequence shown here is derived from an EMBL/GenBank/DDBJ whole genome shotgun (WGS) entry which is preliminary data.</text>
</comment>
<organism evidence="1 2">
    <name type="scientific">Portunus trituberculatus</name>
    <name type="common">Swimming crab</name>
    <name type="synonym">Neptunus trituberculatus</name>
    <dbReference type="NCBI Taxonomy" id="210409"/>
    <lineage>
        <taxon>Eukaryota</taxon>
        <taxon>Metazoa</taxon>
        <taxon>Ecdysozoa</taxon>
        <taxon>Arthropoda</taxon>
        <taxon>Crustacea</taxon>
        <taxon>Multicrustacea</taxon>
        <taxon>Malacostraca</taxon>
        <taxon>Eumalacostraca</taxon>
        <taxon>Eucarida</taxon>
        <taxon>Decapoda</taxon>
        <taxon>Pleocyemata</taxon>
        <taxon>Brachyura</taxon>
        <taxon>Eubrachyura</taxon>
        <taxon>Portunoidea</taxon>
        <taxon>Portunidae</taxon>
        <taxon>Portuninae</taxon>
        <taxon>Portunus</taxon>
    </lineage>
</organism>
<keyword evidence="2" id="KW-1185">Reference proteome</keyword>
<proteinExistence type="predicted"/>